<keyword evidence="6 15" id="KW-0349">Heme</keyword>
<dbReference type="Gene3D" id="1.10.630.10">
    <property type="entry name" value="Cytochrome P450"/>
    <property type="match status" value="1"/>
</dbReference>
<keyword evidence="13" id="KW-0472">Membrane</keyword>
<dbReference type="PRINTS" id="PR00385">
    <property type="entry name" value="P450"/>
</dbReference>
<evidence type="ECO:0000256" key="10">
    <source>
        <dbReference type="ARBA" id="ARBA00023002"/>
    </source>
</evidence>
<comment type="catalytic activity">
    <reaction evidence="14">
        <text>an organic molecule + reduced [NADPH--hemoprotein reductase] + O2 = an alcohol + oxidized [NADPH--hemoprotein reductase] + H2O + H(+)</text>
        <dbReference type="Rhea" id="RHEA:17149"/>
        <dbReference type="Rhea" id="RHEA-COMP:11964"/>
        <dbReference type="Rhea" id="RHEA-COMP:11965"/>
        <dbReference type="ChEBI" id="CHEBI:15377"/>
        <dbReference type="ChEBI" id="CHEBI:15378"/>
        <dbReference type="ChEBI" id="CHEBI:15379"/>
        <dbReference type="ChEBI" id="CHEBI:30879"/>
        <dbReference type="ChEBI" id="CHEBI:57618"/>
        <dbReference type="ChEBI" id="CHEBI:58210"/>
        <dbReference type="ChEBI" id="CHEBI:142491"/>
        <dbReference type="EC" id="1.14.14.1"/>
    </reaction>
</comment>
<dbReference type="InterPro" id="IPR001128">
    <property type="entry name" value="Cyt_P450"/>
</dbReference>
<protein>
    <recommendedName>
        <fullName evidence="5">unspecific monooxygenase</fullName>
        <ecNumber evidence="5">1.14.14.1</ecNumber>
    </recommendedName>
</protein>
<dbReference type="EC" id="1.14.14.1" evidence="5"/>
<evidence type="ECO:0000256" key="9">
    <source>
        <dbReference type="ARBA" id="ARBA00022848"/>
    </source>
</evidence>
<dbReference type="CDD" id="cd11056">
    <property type="entry name" value="CYP6-like"/>
    <property type="match status" value="1"/>
</dbReference>
<keyword evidence="12 16" id="KW-0503">Monooxygenase</keyword>
<feature type="binding site" description="axial binding residue" evidence="15">
    <location>
        <position position="451"/>
    </location>
    <ligand>
        <name>heme</name>
        <dbReference type="ChEBI" id="CHEBI:30413"/>
    </ligand>
    <ligandPart>
        <name>Fe</name>
        <dbReference type="ChEBI" id="CHEBI:18248"/>
    </ligandPart>
</feature>
<proteinExistence type="evidence at transcript level"/>
<dbReference type="InterPro" id="IPR050476">
    <property type="entry name" value="Insect_CytP450_Detox"/>
</dbReference>
<dbReference type="FunFam" id="1.10.630.10:FF:000042">
    <property type="entry name" value="Cytochrome P450"/>
    <property type="match status" value="1"/>
</dbReference>
<evidence type="ECO:0000256" key="8">
    <source>
        <dbReference type="ARBA" id="ARBA00022824"/>
    </source>
</evidence>
<dbReference type="GO" id="GO:0016712">
    <property type="term" value="F:oxidoreductase activity, acting on paired donors, with incorporation or reduction of molecular oxygen, reduced flavin or flavoprotein as one donor, and incorporation of one atom of oxygen"/>
    <property type="evidence" value="ECO:0007669"/>
    <property type="project" value="UniProtKB-EC"/>
</dbReference>
<dbReference type="InterPro" id="IPR002401">
    <property type="entry name" value="Cyt_P450_E_grp-I"/>
</dbReference>
<evidence type="ECO:0000256" key="13">
    <source>
        <dbReference type="ARBA" id="ARBA00023136"/>
    </source>
</evidence>
<comment type="cofactor">
    <cofactor evidence="1 15">
        <name>heme</name>
        <dbReference type="ChEBI" id="CHEBI:30413"/>
    </cofactor>
</comment>
<evidence type="ECO:0000256" key="7">
    <source>
        <dbReference type="ARBA" id="ARBA00022723"/>
    </source>
</evidence>
<accession>A0A1V0D9D7</accession>
<evidence type="ECO:0000256" key="16">
    <source>
        <dbReference type="RuleBase" id="RU000461"/>
    </source>
</evidence>
<evidence type="ECO:0000256" key="2">
    <source>
        <dbReference type="ARBA" id="ARBA00004174"/>
    </source>
</evidence>
<dbReference type="PRINTS" id="PR00463">
    <property type="entry name" value="EP450I"/>
</dbReference>
<comment type="subcellular location">
    <subcellularLocation>
        <location evidence="3">Endoplasmic reticulum membrane</location>
        <topology evidence="3">Peripheral membrane protein</topology>
    </subcellularLocation>
    <subcellularLocation>
        <location evidence="2">Microsome membrane</location>
        <topology evidence="2">Peripheral membrane protein</topology>
    </subcellularLocation>
</comment>
<evidence type="ECO:0000256" key="1">
    <source>
        <dbReference type="ARBA" id="ARBA00001971"/>
    </source>
</evidence>
<keyword evidence="9" id="KW-0492">Microsome</keyword>
<reference evidence="17" key="1">
    <citation type="submission" date="2016-11" db="EMBL/GenBank/DDBJ databases">
        <title>Identification of cytochrome P450 monooxygenase genes from the cabbage butterfly, Pieris rapae.</title>
        <authorList>
            <person name="Liu S."/>
        </authorList>
    </citation>
    <scope>NUCLEOTIDE SEQUENCE</scope>
    <source>
        <strain evidence="17">SH</strain>
    </source>
</reference>
<evidence type="ECO:0000256" key="12">
    <source>
        <dbReference type="ARBA" id="ARBA00023033"/>
    </source>
</evidence>
<dbReference type="GO" id="GO:0020037">
    <property type="term" value="F:heme binding"/>
    <property type="evidence" value="ECO:0007669"/>
    <property type="project" value="InterPro"/>
</dbReference>
<keyword evidence="7 15" id="KW-0479">Metal-binding</keyword>
<dbReference type="InterPro" id="IPR017972">
    <property type="entry name" value="Cyt_P450_CS"/>
</dbReference>
<evidence type="ECO:0000256" key="6">
    <source>
        <dbReference type="ARBA" id="ARBA00022617"/>
    </source>
</evidence>
<evidence type="ECO:0000256" key="4">
    <source>
        <dbReference type="ARBA" id="ARBA00010617"/>
    </source>
</evidence>
<dbReference type="AlphaFoldDB" id="A0A1V0D9D7"/>
<dbReference type="PANTHER" id="PTHR24292">
    <property type="entry name" value="CYTOCHROME P450"/>
    <property type="match status" value="1"/>
</dbReference>
<dbReference type="PROSITE" id="PS00086">
    <property type="entry name" value="CYTOCHROME_P450"/>
    <property type="match status" value="1"/>
</dbReference>
<dbReference type="InterPro" id="IPR036396">
    <property type="entry name" value="Cyt_P450_sf"/>
</dbReference>
<sequence>MFLFSLFIASIFLILYTSRNFLYWSKRNVKHELPLPVFGTHFKNLFGIKALTQVSTDLYNKYPEEKVVGYFRGSTPELIIRDLDIVRNILNIDFMHFYPRAMGRNIEMEPLLRNLFHVDGDKWKLLRQHMTPAFTTAKLKAMFPLIINCAEKLHAVGEDIAKNGGEFDARELMARFTTDFIGACGFGIEMNSMNNDQSAFRELGKKVFTVPLRDAILLAAWDLFPEVRKYICVSNDDLEREMYNIVVKIFEQRKYKPSGRNDFIDLLLELKDKGKIVGESIENINNEAPKLVELELETMDLVAQLFVFFAAGFETSSSATSMTLHQLALNPEIQLKVQTEIDEVLTKYDNKLCYDAISEMTQLDMALKEAMRLFPSLGFLQRECARKYTIPQLGITIDPGVKVIIPIQAIQTDEKNFKDAKTFRPDRFSSEDVKNLNNYAYLPFGKGPRACIGARLGQMQSLAGLAAVLKQFSVEPSTKTRLDLQVNPWSNVVQIVDGGIPLKLKLREK</sequence>
<comment type="similarity">
    <text evidence="4 16">Belongs to the cytochrome P450 family.</text>
</comment>
<evidence type="ECO:0000256" key="14">
    <source>
        <dbReference type="ARBA" id="ARBA00047827"/>
    </source>
</evidence>
<dbReference type="SUPFAM" id="SSF48264">
    <property type="entry name" value="Cytochrome P450"/>
    <property type="match status" value="1"/>
</dbReference>
<dbReference type="PANTHER" id="PTHR24292:SF45">
    <property type="entry name" value="CYTOCHROME P450 6G1-RELATED"/>
    <property type="match status" value="1"/>
</dbReference>
<dbReference type="GO" id="GO:0005789">
    <property type="term" value="C:endoplasmic reticulum membrane"/>
    <property type="evidence" value="ECO:0007669"/>
    <property type="project" value="UniProtKB-SubCell"/>
</dbReference>
<keyword evidence="11 15" id="KW-0408">Iron</keyword>
<evidence type="ECO:0000256" key="5">
    <source>
        <dbReference type="ARBA" id="ARBA00012109"/>
    </source>
</evidence>
<dbReference type="EMBL" id="KY212047">
    <property type="protein sequence ID" value="ARA91611.1"/>
    <property type="molecule type" value="mRNA"/>
</dbReference>
<evidence type="ECO:0000256" key="11">
    <source>
        <dbReference type="ARBA" id="ARBA00023004"/>
    </source>
</evidence>
<dbReference type="Pfam" id="PF00067">
    <property type="entry name" value="p450"/>
    <property type="match status" value="1"/>
</dbReference>
<organism evidence="17">
    <name type="scientific">Pieris rapae</name>
    <name type="common">Small white butterfly</name>
    <name type="synonym">Artogeia rapae</name>
    <dbReference type="NCBI Taxonomy" id="64459"/>
    <lineage>
        <taxon>Eukaryota</taxon>
        <taxon>Metazoa</taxon>
        <taxon>Ecdysozoa</taxon>
        <taxon>Arthropoda</taxon>
        <taxon>Hexapoda</taxon>
        <taxon>Insecta</taxon>
        <taxon>Pterygota</taxon>
        <taxon>Neoptera</taxon>
        <taxon>Endopterygota</taxon>
        <taxon>Lepidoptera</taxon>
        <taxon>Glossata</taxon>
        <taxon>Ditrysia</taxon>
        <taxon>Papilionoidea</taxon>
        <taxon>Pieridae</taxon>
        <taxon>Pierinae</taxon>
        <taxon>Pieris</taxon>
    </lineage>
</organism>
<evidence type="ECO:0000256" key="3">
    <source>
        <dbReference type="ARBA" id="ARBA00004406"/>
    </source>
</evidence>
<evidence type="ECO:0000313" key="17">
    <source>
        <dbReference type="EMBL" id="ARA91611.1"/>
    </source>
</evidence>
<evidence type="ECO:0000256" key="15">
    <source>
        <dbReference type="PIRSR" id="PIRSR602401-1"/>
    </source>
</evidence>
<keyword evidence="8" id="KW-0256">Endoplasmic reticulum</keyword>
<dbReference type="GO" id="GO:0005506">
    <property type="term" value="F:iron ion binding"/>
    <property type="evidence" value="ECO:0007669"/>
    <property type="project" value="InterPro"/>
</dbReference>
<keyword evidence="10 16" id="KW-0560">Oxidoreductase</keyword>
<name>A0A1V0D9D7_PIERA</name>